<feature type="region of interest" description="Disordered" evidence="1">
    <location>
        <begin position="108"/>
        <end position="129"/>
    </location>
</feature>
<proteinExistence type="predicted"/>
<accession>A0AAJ1TWP5</accession>
<protein>
    <submittedName>
        <fullName evidence="2">Uncharacterized protein</fullName>
    </submittedName>
</protein>
<evidence type="ECO:0000313" key="2">
    <source>
        <dbReference type="EMBL" id="MDQ0545198.1"/>
    </source>
</evidence>
<evidence type="ECO:0000256" key="1">
    <source>
        <dbReference type="SAM" id="MobiDB-lite"/>
    </source>
</evidence>
<reference evidence="2" key="1">
    <citation type="submission" date="2023-07" db="EMBL/GenBank/DDBJ databases">
        <title>Genomic Encyclopedia of Type Strains, Phase IV (KMG-IV): sequencing the most valuable type-strain genomes for metagenomic binning, comparative biology and taxonomic classification.</title>
        <authorList>
            <person name="Goeker M."/>
        </authorList>
    </citation>
    <scope>NUCLEOTIDE SEQUENCE</scope>
    <source>
        <strain evidence="2">DSM 19569</strain>
    </source>
</reference>
<comment type="caution">
    <text evidence="2">The sequence shown here is derived from an EMBL/GenBank/DDBJ whole genome shotgun (WGS) entry which is preliminary data.</text>
</comment>
<organism evidence="2 3">
    <name type="scientific">Methylobacterium brachiatum</name>
    <dbReference type="NCBI Taxonomy" id="269660"/>
    <lineage>
        <taxon>Bacteria</taxon>
        <taxon>Pseudomonadati</taxon>
        <taxon>Pseudomonadota</taxon>
        <taxon>Alphaproteobacteria</taxon>
        <taxon>Hyphomicrobiales</taxon>
        <taxon>Methylobacteriaceae</taxon>
        <taxon>Methylobacterium</taxon>
    </lineage>
</organism>
<dbReference type="RefSeq" id="WP_230366862.1">
    <property type="nucleotide sequence ID" value="NZ_JAJALK010000007.1"/>
</dbReference>
<feature type="compositionally biased region" description="Low complexity" evidence="1">
    <location>
        <begin position="110"/>
        <end position="129"/>
    </location>
</feature>
<sequence>MPARPGHPRPSRRAAVEWGVGALGCLASLLVPLAVLALPQSEVVAVVAPPGADTTDAVRIIAEAGGTVLNRGGSDNVLLARSDRAGFARRLYAAGARLVLDGRLAEGCGPSAPSPSSLTTAADTAGNLP</sequence>
<dbReference type="AlphaFoldDB" id="A0AAJ1TWP5"/>
<dbReference type="EMBL" id="JAUSWL010000007">
    <property type="protein sequence ID" value="MDQ0545198.1"/>
    <property type="molecule type" value="Genomic_DNA"/>
</dbReference>
<name>A0AAJ1TWP5_9HYPH</name>
<gene>
    <name evidence="2" type="ORF">QO001_004136</name>
</gene>
<evidence type="ECO:0000313" key="3">
    <source>
        <dbReference type="Proteomes" id="UP001223420"/>
    </source>
</evidence>
<dbReference type="Proteomes" id="UP001223420">
    <property type="component" value="Unassembled WGS sequence"/>
</dbReference>